<keyword evidence="7" id="KW-1185">Reference proteome</keyword>
<feature type="domain" description="DUF8054" evidence="5">
    <location>
        <begin position="111"/>
        <end position="224"/>
    </location>
</feature>
<dbReference type="OrthoDB" id="205972at2157"/>
<dbReference type="Proteomes" id="UP000010878">
    <property type="component" value="Chromosome"/>
</dbReference>
<dbReference type="Pfam" id="PF26238">
    <property type="entry name" value="DUF8054_M"/>
    <property type="match status" value="1"/>
</dbReference>
<dbReference type="eggNOG" id="arCOG08971">
    <property type="taxonomic scope" value="Archaea"/>
</dbReference>
<feature type="transmembrane region" description="Helical" evidence="2">
    <location>
        <begin position="45"/>
        <end position="63"/>
    </location>
</feature>
<dbReference type="GeneID" id="14404315"/>
<dbReference type="KEGG" id="nou:Natoc_2609"/>
<evidence type="ECO:0000256" key="1">
    <source>
        <dbReference type="SAM" id="MobiDB-lite"/>
    </source>
</evidence>
<feature type="domain" description="DUF8054" evidence="4">
    <location>
        <begin position="228"/>
        <end position="271"/>
    </location>
</feature>
<dbReference type="RefSeq" id="WP_015321811.1">
    <property type="nucleotide sequence ID" value="NC_019974.1"/>
</dbReference>
<keyword evidence="2" id="KW-0472">Membrane</keyword>
<protein>
    <submittedName>
        <fullName evidence="6">Uncharacterized protein</fullName>
    </submittedName>
</protein>
<dbReference type="HOGENOM" id="CLU_945324_0_0_2"/>
<gene>
    <name evidence="6" type="ORF">Natoc_2609</name>
</gene>
<evidence type="ECO:0000259" key="3">
    <source>
        <dbReference type="Pfam" id="PF26236"/>
    </source>
</evidence>
<dbReference type="AlphaFoldDB" id="L0K055"/>
<evidence type="ECO:0000259" key="5">
    <source>
        <dbReference type="Pfam" id="PF26238"/>
    </source>
</evidence>
<reference evidence="6 7" key="1">
    <citation type="submission" date="2012-11" db="EMBL/GenBank/DDBJ databases">
        <title>FINISHED of Natronococcus occultus SP4, DSM 3396.</title>
        <authorList>
            <consortium name="DOE Joint Genome Institute"/>
            <person name="Eisen J."/>
            <person name="Huntemann M."/>
            <person name="Wei C.-L."/>
            <person name="Han J."/>
            <person name="Detter J.C."/>
            <person name="Han C."/>
            <person name="Tapia R."/>
            <person name="Chen A."/>
            <person name="Kyrpides N."/>
            <person name="Mavromatis K."/>
            <person name="Markowitz V."/>
            <person name="Szeto E."/>
            <person name="Ivanova N."/>
            <person name="Mikhailova N."/>
            <person name="Ovchinnikova G."/>
            <person name="Pagani I."/>
            <person name="Pati A."/>
            <person name="Goodwin L."/>
            <person name="Nordberg H.P."/>
            <person name="Cantor M.N."/>
            <person name="Hua S.X."/>
            <person name="Woyke T."/>
            <person name="Eisen J."/>
            <person name="Klenk H.-P."/>
            <person name="Klenk H.-P."/>
        </authorList>
    </citation>
    <scope>NUCLEOTIDE SEQUENCE [LARGE SCALE GENOMIC DNA]</scope>
    <source>
        <strain evidence="6 7">SP4</strain>
    </source>
</reference>
<keyword evidence="2" id="KW-0812">Transmembrane</keyword>
<evidence type="ECO:0000313" key="6">
    <source>
        <dbReference type="EMBL" id="AGB38371.1"/>
    </source>
</evidence>
<dbReference type="InterPro" id="IPR058675">
    <property type="entry name" value="DUF8054_C"/>
</dbReference>
<dbReference type="Pfam" id="PF26236">
    <property type="entry name" value="DUF8054_N"/>
    <property type="match status" value="1"/>
</dbReference>
<accession>L0K055</accession>
<evidence type="ECO:0000256" key="2">
    <source>
        <dbReference type="SAM" id="Phobius"/>
    </source>
</evidence>
<dbReference type="InterPro" id="IPR058775">
    <property type="entry name" value="DUF8054_M"/>
</dbReference>
<name>L0K055_9EURY</name>
<sequence>MSRLLERIRRPEYTGPNRCWPCTITNGALVAVAVAALALARRRLLAVAVGVVGLASIGARGYVVPYTPRFAPRLTAALSLDPHDDDEPGSLSGVPAAEDAPDADEAVSGEDVLAALIEADVVVPDGEELRLGDGFRADWREEIRALRDRDLEALAAIADRHTAPETKARVGSSFGRSYLVLQGEDGGIVTLRREIAVAELGAARALESRVDDPAIRRAAGKPLRSLLEACPLCDGPLEITQSTCCGEVTPIGSLPAEKLFCPDCNVRLFTFDRDP</sequence>
<feature type="domain" description="DUF8054" evidence="3">
    <location>
        <begin position="5"/>
        <end position="84"/>
    </location>
</feature>
<evidence type="ECO:0000259" key="4">
    <source>
        <dbReference type="Pfam" id="PF26237"/>
    </source>
</evidence>
<feature type="region of interest" description="Disordered" evidence="1">
    <location>
        <begin position="79"/>
        <end position="103"/>
    </location>
</feature>
<keyword evidence="2" id="KW-1133">Transmembrane helix</keyword>
<dbReference type="InterPro" id="IPR058674">
    <property type="entry name" value="DUF8054_N"/>
</dbReference>
<dbReference type="EMBL" id="CP003929">
    <property type="protein sequence ID" value="AGB38371.1"/>
    <property type="molecule type" value="Genomic_DNA"/>
</dbReference>
<dbReference type="Pfam" id="PF26237">
    <property type="entry name" value="DUF8054_C"/>
    <property type="match status" value="1"/>
</dbReference>
<proteinExistence type="predicted"/>
<evidence type="ECO:0000313" key="7">
    <source>
        <dbReference type="Proteomes" id="UP000010878"/>
    </source>
</evidence>
<organism evidence="6 7">
    <name type="scientific">Natronococcus occultus SP4</name>
    <dbReference type="NCBI Taxonomy" id="694430"/>
    <lineage>
        <taxon>Archaea</taxon>
        <taxon>Methanobacteriati</taxon>
        <taxon>Methanobacteriota</taxon>
        <taxon>Stenosarchaea group</taxon>
        <taxon>Halobacteria</taxon>
        <taxon>Halobacteriales</taxon>
        <taxon>Natrialbaceae</taxon>
        <taxon>Natronococcus</taxon>
    </lineage>
</organism>